<dbReference type="RefSeq" id="WP_096895361.1">
    <property type="nucleotide sequence ID" value="NZ_BAOS01000028.1"/>
</dbReference>
<keyword evidence="2" id="KW-1185">Reference proteome</keyword>
<accession>A0A286U1I4</accession>
<dbReference type="EMBL" id="BAOS01000028">
    <property type="protein sequence ID" value="GAX61987.1"/>
    <property type="molecule type" value="Genomic_DNA"/>
</dbReference>
<proteinExistence type="predicted"/>
<evidence type="ECO:0000313" key="1">
    <source>
        <dbReference type="EMBL" id="GAX61987.1"/>
    </source>
</evidence>
<dbReference type="Proteomes" id="UP000218542">
    <property type="component" value="Unassembled WGS sequence"/>
</dbReference>
<sequence length="94" mass="10995">MLKRDKKAEFLEVGIVSLKYQFTSEKKYSKPPLSKAKYNKLLELQSSDPIQVMEAADVNQRWWMFQDEFFVEDEELNAGDVKAFALKGTRKKKS</sequence>
<name>A0A286U1I4_9BACT</name>
<dbReference type="AlphaFoldDB" id="A0A286U1I4"/>
<protein>
    <submittedName>
        <fullName evidence="1">NAD-dependent aldehyde dehydrogenase</fullName>
    </submittedName>
</protein>
<reference evidence="2" key="1">
    <citation type="journal article" date="2017" name="Environ. Microbiol. Rep.">
        <title>Genetic Diversity of Marine Anaerobic Ammonium-Oxidizing Bacteria as Revealed by Genomic and Proteomic Analyses of 'Candidatus Scalindua japonica'.</title>
        <authorList>
            <person name="Oshiki M."/>
            <person name="Mizuto K."/>
            <person name="Kimura Z."/>
            <person name="Kindaichi T."/>
            <person name="Satoh H."/>
            <person name="Okabe S."/>
        </authorList>
    </citation>
    <scope>NUCLEOTIDE SEQUENCE [LARGE SCALE GENOMIC DNA]</scope>
    <source>
        <strain evidence="2">husup-a2</strain>
    </source>
</reference>
<organism evidence="1 2">
    <name type="scientific">Candidatus Scalindua japonica</name>
    <dbReference type="NCBI Taxonomy" id="1284222"/>
    <lineage>
        <taxon>Bacteria</taxon>
        <taxon>Pseudomonadati</taxon>
        <taxon>Planctomycetota</taxon>
        <taxon>Candidatus Brocadiia</taxon>
        <taxon>Candidatus Brocadiales</taxon>
        <taxon>Candidatus Scalinduaceae</taxon>
        <taxon>Candidatus Scalindua</taxon>
    </lineage>
</organism>
<evidence type="ECO:0000313" key="2">
    <source>
        <dbReference type="Proteomes" id="UP000218542"/>
    </source>
</evidence>
<gene>
    <name evidence="1" type="ORF">SCALIN_C28_0189</name>
</gene>
<dbReference type="OrthoDB" id="9854678at2"/>
<comment type="caution">
    <text evidence="1">The sequence shown here is derived from an EMBL/GenBank/DDBJ whole genome shotgun (WGS) entry which is preliminary data.</text>
</comment>